<evidence type="ECO:0000256" key="3">
    <source>
        <dbReference type="SAM" id="Coils"/>
    </source>
</evidence>
<evidence type="ECO:0000259" key="5">
    <source>
        <dbReference type="Pfam" id="PF25876"/>
    </source>
</evidence>
<dbReference type="Gene3D" id="2.40.50.100">
    <property type="match status" value="1"/>
</dbReference>
<dbReference type="AlphaFoldDB" id="A0A420WY81"/>
<evidence type="ECO:0000259" key="6">
    <source>
        <dbReference type="Pfam" id="PF25917"/>
    </source>
</evidence>
<dbReference type="InterPro" id="IPR058625">
    <property type="entry name" value="MdtA-like_BSH"/>
</dbReference>
<feature type="domain" description="Multidrug resistance protein MdtA-like C-terminal permuted SH3" evidence="8">
    <location>
        <begin position="310"/>
        <end position="369"/>
    </location>
</feature>
<dbReference type="PROSITE" id="PS51257">
    <property type="entry name" value="PROKAR_LIPOPROTEIN"/>
    <property type="match status" value="1"/>
</dbReference>
<comment type="subcellular location">
    <subcellularLocation>
        <location evidence="1">Cell inner membrane</location>
        <topology evidence="1">Lipid-anchor</topology>
    </subcellularLocation>
</comment>
<feature type="compositionally biased region" description="Polar residues" evidence="4">
    <location>
        <begin position="384"/>
        <end position="394"/>
    </location>
</feature>
<feature type="compositionally biased region" description="Polar residues" evidence="4">
    <location>
        <begin position="405"/>
        <end position="414"/>
    </location>
</feature>
<dbReference type="InterPro" id="IPR058624">
    <property type="entry name" value="MdtA-like_HH"/>
</dbReference>
<sequence>MIRMLANRAPQWGLIGVVTLLLAACGGGDESQQQSQGGGSQQPPRKVAVMKVQPHDLELDMEYPAMIRSDLSADIVARVSGVLEEKHYQPGEMVEKGQTLFTIEPPPYQATVDQREADLQSARADLEEAQRNWARYKRLYSRGAISQQQRDTALNTLQTAQASVAQAKASLESARIDLDYTTVKAPVDGMVSLNEVNVGNFVAENTELATVTPLNPLEVRFSLPQEDAFALRRQRQMEDAPEVTARLRFPYANQQDTTANTLTGQIDFLGSRVDESTSTVQGRAIFQNPDYLYLPGQFVRIGLENLKRFNVLSVPNEAVTEGLKGPQLYVLNDDNVIQSRFVSLGEQAGEQTIITEGLKAGERIVAGSIGSVSVGEKIDPQPWQGGSQQPTDPSGQPLRSEKEPNQGTGNTGVTEQRESDQSQQATQRGNGAEPEDNDGGGE</sequence>
<gene>
    <name evidence="9" type="ORF">C7446_1051</name>
</gene>
<reference evidence="9 10" key="1">
    <citation type="submission" date="2018-10" db="EMBL/GenBank/DDBJ databases">
        <title>Genomic Encyclopedia of Type Strains, Phase IV (KMG-IV): sequencing the most valuable type-strain genomes for metagenomic binning, comparative biology and taxonomic classification.</title>
        <authorList>
            <person name="Goeker M."/>
        </authorList>
    </citation>
    <scope>NUCLEOTIDE SEQUENCE [LARGE SCALE GENOMIC DNA]</scope>
    <source>
        <strain evidence="9 10">DSM 23229</strain>
    </source>
</reference>
<feature type="domain" description="Multidrug resistance protein MdtA-like barrel-sandwich hybrid" evidence="6">
    <location>
        <begin position="73"/>
        <end position="212"/>
    </location>
</feature>
<evidence type="ECO:0000259" key="7">
    <source>
        <dbReference type="Pfam" id="PF25944"/>
    </source>
</evidence>
<evidence type="ECO:0000256" key="2">
    <source>
        <dbReference type="ARBA" id="ARBA00009477"/>
    </source>
</evidence>
<dbReference type="SUPFAM" id="SSF111369">
    <property type="entry name" value="HlyD-like secretion proteins"/>
    <property type="match status" value="1"/>
</dbReference>
<dbReference type="InterPro" id="IPR006143">
    <property type="entry name" value="RND_pump_MFP"/>
</dbReference>
<dbReference type="Gene3D" id="1.10.287.470">
    <property type="entry name" value="Helix hairpin bin"/>
    <property type="match status" value="1"/>
</dbReference>
<feature type="compositionally biased region" description="Acidic residues" evidence="4">
    <location>
        <begin position="433"/>
        <end position="442"/>
    </location>
</feature>
<dbReference type="Pfam" id="PF25917">
    <property type="entry name" value="BSH_RND"/>
    <property type="match status" value="1"/>
</dbReference>
<protein>
    <submittedName>
        <fullName evidence="9">Membrane fusion protein (Multidrug efflux system)</fullName>
    </submittedName>
</protein>
<dbReference type="EMBL" id="RBIN01000003">
    <property type="protein sequence ID" value="RKR06115.1"/>
    <property type="molecule type" value="Genomic_DNA"/>
</dbReference>
<comment type="similarity">
    <text evidence="2">Belongs to the membrane fusion protein (MFP) (TC 8.A.1) family.</text>
</comment>
<feature type="region of interest" description="Disordered" evidence="4">
    <location>
        <begin position="375"/>
        <end position="442"/>
    </location>
</feature>
<evidence type="ECO:0000313" key="10">
    <source>
        <dbReference type="Proteomes" id="UP000281975"/>
    </source>
</evidence>
<feature type="domain" description="Multidrug resistance protein MdtA-like beta-barrel" evidence="7">
    <location>
        <begin position="216"/>
        <end position="303"/>
    </location>
</feature>
<dbReference type="Pfam" id="PF25876">
    <property type="entry name" value="HH_MFP_RND"/>
    <property type="match status" value="1"/>
</dbReference>
<dbReference type="GO" id="GO:0022857">
    <property type="term" value="F:transmembrane transporter activity"/>
    <property type="evidence" value="ECO:0007669"/>
    <property type="project" value="InterPro"/>
</dbReference>
<keyword evidence="3" id="KW-0175">Coiled coil</keyword>
<evidence type="ECO:0000313" key="9">
    <source>
        <dbReference type="EMBL" id="RKR06115.1"/>
    </source>
</evidence>
<keyword evidence="10" id="KW-1185">Reference proteome</keyword>
<dbReference type="Pfam" id="PF25944">
    <property type="entry name" value="Beta-barrel_RND"/>
    <property type="match status" value="1"/>
</dbReference>
<dbReference type="OrthoDB" id="9800613at2"/>
<dbReference type="GO" id="GO:0005886">
    <property type="term" value="C:plasma membrane"/>
    <property type="evidence" value="ECO:0007669"/>
    <property type="project" value="TreeGrafter"/>
</dbReference>
<comment type="caution">
    <text evidence="9">The sequence shown here is derived from an EMBL/GenBank/DDBJ whole genome shotgun (WGS) entry which is preliminary data.</text>
</comment>
<dbReference type="Gene3D" id="2.40.30.170">
    <property type="match status" value="1"/>
</dbReference>
<evidence type="ECO:0000259" key="8">
    <source>
        <dbReference type="Pfam" id="PF25967"/>
    </source>
</evidence>
<organism evidence="9 10">
    <name type="scientific">Kushneria sinocarnis</name>
    <dbReference type="NCBI Taxonomy" id="595502"/>
    <lineage>
        <taxon>Bacteria</taxon>
        <taxon>Pseudomonadati</taxon>
        <taxon>Pseudomonadota</taxon>
        <taxon>Gammaproteobacteria</taxon>
        <taxon>Oceanospirillales</taxon>
        <taxon>Halomonadaceae</taxon>
        <taxon>Kushneria</taxon>
    </lineage>
</organism>
<dbReference type="Proteomes" id="UP000281975">
    <property type="component" value="Unassembled WGS sequence"/>
</dbReference>
<evidence type="ECO:0000256" key="4">
    <source>
        <dbReference type="SAM" id="MobiDB-lite"/>
    </source>
</evidence>
<dbReference type="InterPro" id="IPR058626">
    <property type="entry name" value="MdtA-like_b-barrel"/>
</dbReference>
<accession>A0A420WY81</accession>
<proteinExistence type="inferred from homology"/>
<dbReference type="PANTHER" id="PTHR30158">
    <property type="entry name" value="ACRA/E-RELATED COMPONENT OF DRUG EFFLUX TRANSPORTER"/>
    <property type="match status" value="1"/>
</dbReference>
<dbReference type="Gene3D" id="2.40.420.20">
    <property type="match status" value="1"/>
</dbReference>
<name>A0A420WY81_9GAMM</name>
<feature type="coiled-coil region" evidence="3">
    <location>
        <begin position="112"/>
        <end position="177"/>
    </location>
</feature>
<dbReference type="GO" id="GO:0030313">
    <property type="term" value="C:cell envelope"/>
    <property type="evidence" value="ECO:0007669"/>
    <property type="project" value="UniProtKB-SubCell"/>
</dbReference>
<evidence type="ECO:0000256" key="1">
    <source>
        <dbReference type="ARBA" id="ARBA00004519"/>
    </source>
</evidence>
<dbReference type="GO" id="GO:0046677">
    <property type="term" value="P:response to antibiotic"/>
    <property type="evidence" value="ECO:0007669"/>
    <property type="project" value="TreeGrafter"/>
</dbReference>
<dbReference type="InterPro" id="IPR058627">
    <property type="entry name" value="MdtA-like_C"/>
</dbReference>
<dbReference type="NCBIfam" id="TIGR01730">
    <property type="entry name" value="RND_mfp"/>
    <property type="match status" value="1"/>
</dbReference>
<dbReference type="Pfam" id="PF25967">
    <property type="entry name" value="RND-MFP_C"/>
    <property type="match status" value="1"/>
</dbReference>
<feature type="domain" description="Multidrug resistance protein MdtA-like alpha-helical hairpin" evidence="5">
    <location>
        <begin position="112"/>
        <end position="181"/>
    </location>
</feature>